<keyword evidence="3" id="KW-1185">Reference proteome</keyword>
<evidence type="ECO:0000313" key="3">
    <source>
        <dbReference type="Proteomes" id="UP000677436"/>
    </source>
</evidence>
<reference evidence="2" key="2">
    <citation type="journal article" date="2021" name="Microbiol. Resour. Announc.">
        <title>Complete Genome Sequence of Polycladomyces abyssicola JIR-001T, Isolated from Hemipelagic Sediment in Deep Seawater.</title>
        <authorList>
            <person name="Tsubouchi T."/>
            <person name="Kaneko Y."/>
        </authorList>
    </citation>
    <scope>NUCLEOTIDE SEQUENCE</scope>
    <source>
        <strain evidence="2">JIR-001</strain>
    </source>
</reference>
<dbReference type="Proteomes" id="UP000677436">
    <property type="component" value="Chromosome"/>
</dbReference>
<feature type="transmembrane region" description="Helical" evidence="1">
    <location>
        <begin position="37"/>
        <end position="56"/>
    </location>
</feature>
<evidence type="ECO:0000256" key="1">
    <source>
        <dbReference type="SAM" id="Phobius"/>
    </source>
</evidence>
<dbReference type="EMBL" id="AP024601">
    <property type="protein sequence ID" value="BCU81027.1"/>
    <property type="molecule type" value="Genomic_DNA"/>
</dbReference>
<dbReference type="RefSeq" id="WP_212774312.1">
    <property type="nucleotide sequence ID" value="NZ_AP024601.1"/>
</dbReference>
<gene>
    <name evidence="2" type="ORF">JIR001_08100</name>
</gene>
<evidence type="ECO:0000313" key="2">
    <source>
        <dbReference type="EMBL" id="BCU81027.1"/>
    </source>
</evidence>
<name>A0A8D5UD33_9BACL</name>
<reference evidence="2" key="1">
    <citation type="journal article" date="2013" name="Int. J. Syst. Evol. Microbiol.">
        <title>Polycladomyces abyssicola gen. nov., sp. nov., a thermophilic filamentous bacterium isolated from hemipelagic sediment.</title>
        <authorList>
            <person name="Tsubouchi T."/>
            <person name="Shimane Y."/>
            <person name="Mori K."/>
            <person name="Usui K."/>
            <person name="Hiraki T."/>
            <person name="Tame A."/>
            <person name="Uematsu K."/>
            <person name="Maruyama T."/>
            <person name="Hatada Y."/>
        </authorList>
    </citation>
    <scope>NUCLEOTIDE SEQUENCE</scope>
    <source>
        <strain evidence="2">JIR-001</strain>
    </source>
</reference>
<protein>
    <submittedName>
        <fullName evidence="2">Uncharacterized protein</fullName>
    </submittedName>
</protein>
<keyword evidence="1" id="KW-0472">Membrane</keyword>
<accession>A0A8D5UD33</accession>
<dbReference type="KEGG" id="pabs:JIR001_08100"/>
<organism evidence="2 3">
    <name type="scientific">Polycladomyces abyssicola</name>
    <dbReference type="NCBI Taxonomy" id="1125966"/>
    <lineage>
        <taxon>Bacteria</taxon>
        <taxon>Bacillati</taxon>
        <taxon>Bacillota</taxon>
        <taxon>Bacilli</taxon>
        <taxon>Bacillales</taxon>
        <taxon>Thermoactinomycetaceae</taxon>
        <taxon>Polycladomyces</taxon>
    </lineage>
</organism>
<dbReference type="AlphaFoldDB" id="A0A8D5UD33"/>
<keyword evidence="1" id="KW-1133">Transmembrane helix</keyword>
<proteinExistence type="predicted"/>
<keyword evidence="1" id="KW-0812">Transmembrane</keyword>
<sequence length="94" mass="11172">MLRNKHGLSLVLTLTMMLLAIPRLPFSADWGWGSWFAVLWTSLAVLVAAAHGSMAWRTERERERREERDRRQRWLEAQRTWNHSLSGRQKRRMG</sequence>